<evidence type="ECO:0000256" key="1">
    <source>
        <dbReference type="SAM" id="MobiDB-lite"/>
    </source>
</evidence>
<feature type="region of interest" description="Disordered" evidence="1">
    <location>
        <begin position="23"/>
        <end position="93"/>
    </location>
</feature>
<dbReference type="AlphaFoldDB" id="A0A3D9UMB8"/>
<feature type="compositionally biased region" description="Low complexity" evidence="1">
    <location>
        <begin position="53"/>
        <end position="93"/>
    </location>
</feature>
<reference evidence="2 3" key="1">
    <citation type="submission" date="2018-08" db="EMBL/GenBank/DDBJ databases">
        <title>Sequencing the genomes of 1000 actinobacteria strains.</title>
        <authorList>
            <person name="Klenk H.-P."/>
        </authorList>
    </citation>
    <scope>NUCLEOTIDE SEQUENCE [LARGE SCALE GENOMIC DNA]</scope>
    <source>
        <strain evidence="2 3">DSM 22967</strain>
    </source>
</reference>
<name>A0A3D9UMB8_9MICO</name>
<sequence>MAGDCDAALIYWFSMRAKLRAAASGAQPAFTGKPYANQYGNPYGNQYGGPQGYGNQAQPPQHQYGQPQQYGQQPPYDNNQYGQQYGNQPPQGQ</sequence>
<dbReference type="Proteomes" id="UP000256253">
    <property type="component" value="Unassembled WGS sequence"/>
</dbReference>
<evidence type="ECO:0000313" key="2">
    <source>
        <dbReference type="EMBL" id="REF30469.1"/>
    </source>
</evidence>
<dbReference type="EMBL" id="QTUA01000001">
    <property type="protein sequence ID" value="REF30469.1"/>
    <property type="molecule type" value="Genomic_DNA"/>
</dbReference>
<accession>A0A3D9UMB8</accession>
<gene>
    <name evidence="2" type="ORF">DFJ65_1477</name>
</gene>
<organism evidence="2 3">
    <name type="scientific">Calidifontibacter indicus</name>
    <dbReference type="NCBI Taxonomy" id="419650"/>
    <lineage>
        <taxon>Bacteria</taxon>
        <taxon>Bacillati</taxon>
        <taxon>Actinomycetota</taxon>
        <taxon>Actinomycetes</taxon>
        <taxon>Micrococcales</taxon>
        <taxon>Dermacoccaceae</taxon>
        <taxon>Calidifontibacter</taxon>
    </lineage>
</organism>
<comment type="caution">
    <text evidence="2">The sequence shown here is derived from an EMBL/GenBank/DDBJ whole genome shotgun (WGS) entry which is preliminary data.</text>
</comment>
<protein>
    <submittedName>
        <fullName evidence="2">Uncharacterized protein</fullName>
    </submittedName>
</protein>
<proteinExistence type="predicted"/>
<dbReference type="RefSeq" id="WP_115922458.1">
    <property type="nucleotide sequence ID" value="NZ_QTUA01000001.1"/>
</dbReference>
<evidence type="ECO:0000313" key="3">
    <source>
        <dbReference type="Proteomes" id="UP000256253"/>
    </source>
</evidence>
<keyword evidence="3" id="KW-1185">Reference proteome</keyword>
<feature type="compositionally biased region" description="Low complexity" evidence="1">
    <location>
        <begin position="34"/>
        <end position="45"/>
    </location>
</feature>